<evidence type="ECO:0000313" key="2">
    <source>
        <dbReference type="Proteomes" id="UP000276133"/>
    </source>
</evidence>
<name>A0A3M7QKV3_BRAPC</name>
<dbReference type="Proteomes" id="UP000276133">
    <property type="component" value="Unassembled WGS sequence"/>
</dbReference>
<comment type="caution">
    <text evidence="1">The sequence shown here is derived from an EMBL/GenBank/DDBJ whole genome shotgun (WGS) entry which is preliminary data.</text>
</comment>
<dbReference type="AlphaFoldDB" id="A0A3M7QKV3"/>
<protein>
    <submittedName>
        <fullName evidence="1">Uncharacterized protein</fullName>
    </submittedName>
</protein>
<dbReference type="EMBL" id="REGN01005819">
    <property type="protein sequence ID" value="RNA11912.1"/>
    <property type="molecule type" value="Genomic_DNA"/>
</dbReference>
<sequence>MIYVIILDKYSLDGQKNTLTGLVSKIIDLKAYKTFFFKVVCVLSKKNSYLSLFIYFFVCDERKLLRIKKSKCQVNISKNYVGSRNKEEILGFKKINKK</sequence>
<keyword evidence="2" id="KW-1185">Reference proteome</keyword>
<accession>A0A3M7QKV3</accession>
<reference evidence="1 2" key="1">
    <citation type="journal article" date="2018" name="Sci. Rep.">
        <title>Genomic signatures of local adaptation to the degree of environmental predictability in rotifers.</title>
        <authorList>
            <person name="Franch-Gras L."/>
            <person name="Hahn C."/>
            <person name="Garcia-Roger E.M."/>
            <person name="Carmona M.J."/>
            <person name="Serra M."/>
            <person name="Gomez A."/>
        </authorList>
    </citation>
    <scope>NUCLEOTIDE SEQUENCE [LARGE SCALE GENOMIC DNA]</scope>
    <source>
        <strain evidence="1">HYR1</strain>
    </source>
</reference>
<proteinExistence type="predicted"/>
<organism evidence="1 2">
    <name type="scientific">Brachionus plicatilis</name>
    <name type="common">Marine rotifer</name>
    <name type="synonym">Brachionus muelleri</name>
    <dbReference type="NCBI Taxonomy" id="10195"/>
    <lineage>
        <taxon>Eukaryota</taxon>
        <taxon>Metazoa</taxon>
        <taxon>Spiralia</taxon>
        <taxon>Gnathifera</taxon>
        <taxon>Rotifera</taxon>
        <taxon>Eurotatoria</taxon>
        <taxon>Monogononta</taxon>
        <taxon>Pseudotrocha</taxon>
        <taxon>Ploima</taxon>
        <taxon>Brachionidae</taxon>
        <taxon>Brachionus</taxon>
    </lineage>
</organism>
<gene>
    <name evidence="1" type="ORF">BpHYR1_046136</name>
</gene>
<evidence type="ECO:0000313" key="1">
    <source>
        <dbReference type="EMBL" id="RNA11912.1"/>
    </source>
</evidence>